<evidence type="ECO:0000259" key="4">
    <source>
        <dbReference type="Pfam" id="PF00561"/>
    </source>
</evidence>
<dbReference type="InterPro" id="IPR051601">
    <property type="entry name" value="Serine_prot/Carboxylest_S33"/>
</dbReference>
<dbReference type="Gene3D" id="3.40.50.1820">
    <property type="entry name" value="alpha/beta hydrolase"/>
    <property type="match status" value="1"/>
</dbReference>
<feature type="compositionally biased region" description="Basic and acidic residues" evidence="3">
    <location>
        <begin position="19"/>
        <end position="30"/>
    </location>
</feature>
<proteinExistence type="inferred from homology"/>
<feature type="region of interest" description="Disordered" evidence="3">
    <location>
        <begin position="1"/>
        <end position="41"/>
    </location>
</feature>
<protein>
    <submittedName>
        <fullName evidence="5">Alpha/beta fold hydrolase</fullName>
    </submittedName>
</protein>
<dbReference type="SUPFAM" id="SSF53474">
    <property type="entry name" value="alpha/beta-Hydrolases"/>
    <property type="match status" value="1"/>
</dbReference>
<dbReference type="RefSeq" id="WP_386190093.1">
    <property type="nucleotide sequence ID" value="NZ_JBHSBC010000014.1"/>
</dbReference>
<evidence type="ECO:0000256" key="2">
    <source>
        <dbReference type="ARBA" id="ARBA00022801"/>
    </source>
</evidence>
<dbReference type="InterPro" id="IPR000073">
    <property type="entry name" value="AB_hydrolase_1"/>
</dbReference>
<dbReference type="GO" id="GO:0016787">
    <property type="term" value="F:hydrolase activity"/>
    <property type="evidence" value="ECO:0007669"/>
    <property type="project" value="UniProtKB-KW"/>
</dbReference>
<sequence>MSDEGRHRPEAPKPAVPEAPRRGADTDLRAPKSAVPEAPRRGTVHLPGVALTDHVFTVPLDHADPGGETIEVFAREAVDPARRGDDLPWLVFLQGGPGGKSPRPHAADGWLARALRTHRVLLLDQRGTGRSTPMTAATLTGTDAEVAARLRHFRADAIVADAELIRRELAGDRPWETLGQSYGGFITLTYLSRAPEGLAACYVCGGLPGLAADAAEVYSLTYPRVRAKVERFFARYPGDSARLDAVADRLREEEVRLPDGDVLTVRRLQSLGMCLGMSDGAEYLHWLLDEAWTGRELSDLFRYEVMMATGFVGNPLYAVMHESIYAQGAATAWAAHRLLPAEFAEDARPLLPTGEMIYPWMFEEIAALRPFRGAVEILAADDSWPHLYDPVRLAANRVPVAAAVYYNDMYVDEGLSMRTAAEVGEVRTWVTSEWEHDGVRVSGERVLARLMDTMTGVYG</sequence>
<evidence type="ECO:0000313" key="5">
    <source>
        <dbReference type="EMBL" id="MFC3981449.1"/>
    </source>
</evidence>
<feature type="compositionally biased region" description="Basic and acidic residues" evidence="3">
    <location>
        <begin position="1"/>
        <end position="11"/>
    </location>
</feature>
<reference evidence="6" key="1">
    <citation type="journal article" date="2019" name="Int. J. Syst. Evol. Microbiol.">
        <title>The Global Catalogue of Microorganisms (GCM) 10K type strain sequencing project: providing services to taxonomists for standard genome sequencing and annotation.</title>
        <authorList>
            <consortium name="The Broad Institute Genomics Platform"/>
            <consortium name="The Broad Institute Genome Sequencing Center for Infectious Disease"/>
            <person name="Wu L."/>
            <person name="Ma J."/>
        </authorList>
    </citation>
    <scope>NUCLEOTIDE SEQUENCE [LARGE SCALE GENOMIC DNA]</scope>
    <source>
        <strain evidence="6">TBRC 7912</strain>
    </source>
</reference>
<evidence type="ECO:0000256" key="1">
    <source>
        <dbReference type="ARBA" id="ARBA00010088"/>
    </source>
</evidence>
<keyword evidence="6" id="KW-1185">Reference proteome</keyword>
<name>A0ABV8EYH3_9ACTN</name>
<dbReference type="PANTHER" id="PTHR43248:SF2">
    <property type="entry name" value="PROLYL AMINOPEPTIDASE"/>
    <property type="match status" value="1"/>
</dbReference>
<dbReference type="InterPro" id="IPR029058">
    <property type="entry name" value="AB_hydrolase_fold"/>
</dbReference>
<keyword evidence="2 5" id="KW-0378">Hydrolase</keyword>
<organism evidence="5 6">
    <name type="scientific">Streptosporangium jomthongense</name>
    <dbReference type="NCBI Taxonomy" id="1193683"/>
    <lineage>
        <taxon>Bacteria</taxon>
        <taxon>Bacillati</taxon>
        <taxon>Actinomycetota</taxon>
        <taxon>Actinomycetes</taxon>
        <taxon>Streptosporangiales</taxon>
        <taxon>Streptosporangiaceae</taxon>
        <taxon>Streptosporangium</taxon>
    </lineage>
</organism>
<dbReference type="PROSITE" id="PS00708">
    <property type="entry name" value="PRO_ENDOPEP_SER"/>
    <property type="match status" value="1"/>
</dbReference>
<dbReference type="InterPro" id="IPR002410">
    <property type="entry name" value="Peptidase_S33"/>
</dbReference>
<feature type="domain" description="AB hydrolase-1" evidence="4">
    <location>
        <begin position="88"/>
        <end position="243"/>
    </location>
</feature>
<dbReference type="PANTHER" id="PTHR43248">
    <property type="entry name" value="2-SUCCINYL-6-HYDROXY-2,4-CYCLOHEXADIENE-1-CARBOXYLATE SYNTHASE"/>
    <property type="match status" value="1"/>
</dbReference>
<evidence type="ECO:0000313" key="6">
    <source>
        <dbReference type="Proteomes" id="UP001595698"/>
    </source>
</evidence>
<evidence type="ECO:0000256" key="3">
    <source>
        <dbReference type="SAM" id="MobiDB-lite"/>
    </source>
</evidence>
<dbReference type="Pfam" id="PF00561">
    <property type="entry name" value="Abhydrolase_1"/>
    <property type="match status" value="1"/>
</dbReference>
<comment type="caution">
    <text evidence="5">The sequence shown here is derived from an EMBL/GenBank/DDBJ whole genome shotgun (WGS) entry which is preliminary data.</text>
</comment>
<dbReference type="InterPro" id="IPR002471">
    <property type="entry name" value="Pept_S9_AS"/>
</dbReference>
<comment type="similarity">
    <text evidence="1">Belongs to the peptidase S33 family.</text>
</comment>
<accession>A0ABV8EYH3</accession>
<dbReference type="PRINTS" id="PR00793">
    <property type="entry name" value="PROAMNOPTASE"/>
</dbReference>
<gene>
    <name evidence="5" type="ORF">ACFOYY_15020</name>
</gene>
<dbReference type="EMBL" id="JBHSBC010000014">
    <property type="protein sequence ID" value="MFC3981449.1"/>
    <property type="molecule type" value="Genomic_DNA"/>
</dbReference>
<dbReference type="Proteomes" id="UP001595698">
    <property type="component" value="Unassembled WGS sequence"/>
</dbReference>